<evidence type="ECO:0000313" key="11">
    <source>
        <dbReference type="EMBL" id="CAI7996974.1"/>
    </source>
</evidence>
<dbReference type="GO" id="GO:0004834">
    <property type="term" value="F:tryptophan synthase activity"/>
    <property type="evidence" value="ECO:0007669"/>
    <property type="project" value="UniProtKB-EC"/>
</dbReference>
<evidence type="ECO:0000256" key="10">
    <source>
        <dbReference type="RuleBase" id="RU003662"/>
    </source>
</evidence>
<evidence type="ECO:0000313" key="12">
    <source>
        <dbReference type="Proteomes" id="UP001174909"/>
    </source>
</evidence>
<dbReference type="PANTHER" id="PTHR43406">
    <property type="entry name" value="TRYPTOPHAN SYNTHASE, ALPHA CHAIN"/>
    <property type="match status" value="1"/>
</dbReference>
<evidence type="ECO:0000256" key="7">
    <source>
        <dbReference type="ARBA" id="ARBA00023141"/>
    </source>
</evidence>
<organism evidence="11 12">
    <name type="scientific">Geodia barretti</name>
    <name type="common">Barrett's horny sponge</name>
    <dbReference type="NCBI Taxonomy" id="519541"/>
    <lineage>
        <taxon>Eukaryota</taxon>
        <taxon>Metazoa</taxon>
        <taxon>Porifera</taxon>
        <taxon>Demospongiae</taxon>
        <taxon>Heteroscleromorpha</taxon>
        <taxon>Tetractinellida</taxon>
        <taxon>Astrophorina</taxon>
        <taxon>Geodiidae</taxon>
        <taxon>Geodia</taxon>
    </lineage>
</organism>
<sequence length="274" mass="29647">MSLDRIKEKFESIKREGRPGLIVYLTTGFPDLEATLELVPALAEAGADGIELSIPFSDPLADGPVIQESSYHALQRGVTPDDCLELVSKVRGKVPDTPLILMTYYNPVHSYGLEQFAQRLMECGIDGVIPVDVPAEEAGPLYEQCAPRGIHIVPLLAPTSTDKSIKTAVSMSSGFIYCVSVTGITGTRDQVSQRGLGLLQRVRQFTSLPLAVGFGISRREHVETVCQEAEAAAVGSALIRTMLESPRNEVVERSSKLVADLAGRSWPPSEGREL</sequence>
<evidence type="ECO:0000256" key="3">
    <source>
        <dbReference type="ARBA" id="ARBA00011270"/>
    </source>
</evidence>
<comment type="caution">
    <text evidence="11">The sequence shown here is derived from an EMBL/GenBank/DDBJ whole genome shotgun (WGS) entry which is preliminary data.</text>
</comment>
<dbReference type="EMBL" id="CASHTH010000290">
    <property type="protein sequence ID" value="CAI7996974.1"/>
    <property type="molecule type" value="Genomic_DNA"/>
</dbReference>
<proteinExistence type="inferred from homology"/>
<dbReference type="SUPFAM" id="SSF51366">
    <property type="entry name" value="Ribulose-phoshate binding barrel"/>
    <property type="match status" value="1"/>
</dbReference>
<dbReference type="CDD" id="cd04724">
    <property type="entry name" value="Tryptophan_synthase_alpha"/>
    <property type="match status" value="1"/>
</dbReference>
<dbReference type="FunFam" id="3.20.20.70:FF:000037">
    <property type="entry name" value="Tryptophan synthase alpha chain"/>
    <property type="match status" value="1"/>
</dbReference>
<comment type="pathway">
    <text evidence="2">Amino-acid biosynthesis; L-tryptophan biosynthesis; L-tryptophan from chorismate: step 5/5.</text>
</comment>
<dbReference type="GO" id="GO:0005829">
    <property type="term" value="C:cytosol"/>
    <property type="evidence" value="ECO:0007669"/>
    <property type="project" value="TreeGrafter"/>
</dbReference>
<reference evidence="11" key="1">
    <citation type="submission" date="2023-03" db="EMBL/GenBank/DDBJ databases">
        <authorList>
            <person name="Steffen K."/>
            <person name="Cardenas P."/>
        </authorList>
    </citation>
    <scope>NUCLEOTIDE SEQUENCE</scope>
</reference>
<dbReference type="InterPro" id="IPR013785">
    <property type="entry name" value="Aldolase_TIM"/>
</dbReference>
<dbReference type="Proteomes" id="UP001174909">
    <property type="component" value="Unassembled WGS sequence"/>
</dbReference>
<dbReference type="Gene3D" id="3.20.20.70">
    <property type="entry name" value="Aldolase class I"/>
    <property type="match status" value="1"/>
</dbReference>
<dbReference type="Pfam" id="PF00290">
    <property type="entry name" value="Trp_syntA"/>
    <property type="match status" value="1"/>
</dbReference>
<gene>
    <name evidence="11" type="ORF">GBAR_LOCUS2021</name>
</gene>
<accession>A0AA35VXI2</accession>
<evidence type="ECO:0000256" key="2">
    <source>
        <dbReference type="ARBA" id="ARBA00004733"/>
    </source>
</evidence>
<keyword evidence="5" id="KW-0028">Amino-acid biosynthesis</keyword>
<dbReference type="EC" id="4.2.1.20" evidence="4"/>
<dbReference type="AlphaFoldDB" id="A0AA35VXI2"/>
<keyword evidence="6" id="KW-0822">Tryptophan biosynthesis</keyword>
<comment type="function">
    <text evidence="1">The alpha subunit is responsible for the aldol cleavage of indoleglycerol phosphate to indole and glyceraldehyde 3-phosphate.</text>
</comment>
<comment type="subunit">
    <text evidence="3">Tetramer of two alpha and two beta chains.</text>
</comment>
<evidence type="ECO:0000256" key="1">
    <source>
        <dbReference type="ARBA" id="ARBA00003365"/>
    </source>
</evidence>
<evidence type="ECO:0000256" key="5">
    <source>
        <dbReference type="ARBA" id="ARBA00022605"/>
    </source>
</evidence>
<name>A0AA35VXI2_GEOBA</name>
<evidence type="ECO:0000256" key="4">
    <source>
        <dbReference type="ARBA" id="ARBA00012043"/>
    </source>
</evidence>
<comment type="catalytic activity">
    <reaction evidence="9">
        <text>(1S,2R)-1-C-(indol-3-yl)glycerol 3-phosphate + L-serine = D-glyceraldehyde 3-phosphate + L-tryptophan + H2O</text>
        <dbReference type="Rhea" id="RHEA:10532"/>
        <dbReference type="ChEBI" id="CHEBI:15377"/>
        <dbReference type="ChEBI" id="CHEBI:33384"/>
        <dbReference type="ChEBI" id="CHEBI:57912"/>
        <dbReference type="ChEBI" id="CHEBI:58866"/>
        <dbReference type="ChEBI" id="CHEBI:59776"/>
        <dbReference type="EC" id="4.2.1.20"/>
    </reaction>
</comment>
<dbReference type="InterPro" id="IPR002028">
    <property type="entry name" value="Trp_synthase_suA"/>
</dbReference>
<protein>
    <recommendedName>
        <fullName evidence="4">tryptophan synthase</fullName>
        <ecNumber evidence="4">4.2.1.20</ecNumber>
    </recommendedName>
</protein>
<dbReference type="PANTHER" id="PTHR43406:SF1">
    <property type="entry name" value="TRYPTOPHAN SYNTHASE ALPHA CHAIN, CHLOROPLASTIC"/>
    <property type="match status" value="1"/>
</dbReference>
<keyword evidence="7" id="KW-0057">Aromatic amino acid biosynthesis</keyword>
<keyword evidence="8" id="KW-0456">Lyase</keyword>
<comment type="similarity">
    <text evidence="10">Belongs to the TrpA family.</text>
</comment>
<keyword evidence="12" id="KW-1185">Reference proteome</keyword>
<dbReference type="InterPro" id="IPR011060">
    <property type="entry name" value="RibuloseP-bd_barrel"/>
</dbReference>
<dbReference type="HAMAP" id="MF_00131">
    <property type="entry name" value="Trp_synth_alpha"/>
    <property type="match status" value="1"/>
</dbReference>
<evidence type="ECO:0000256" key="8">
    <source>
        <dbReference type="ARBA" id="ARBA00023239"/>
    </source>
</evidence>
<evidence type="ECO:0000256" key="9">
    <source>
        <dbReference type="ARBA" id="ARBA00049047"/>
    </source>
</evidence>
<evidence type="ECO:0000256" key="6">
    <source>
        <dbReference type="ARBA" id="ARBA00022822"/>
    </source>
</evidence>
<dbReference type="NCBIfam" id="TIGR00262">
    <property type="entry name" value="trpA"/>
    <property type="match status" value="1"/>
</dbReference>